<evidence type="ECO:0000256" key="4">
    <source>
        <dbReference type="ARBA" id="ARBA00023136"/>
    </source>
</evidence>
<keyword evidence="3 5" id="KW-1133">Transmembrane helix</keyword>
<feature type="transmembrane region" description="Helical" evidence="5">
    <location>
        <begin position="49"/>
        <end position="72"/>
    </location>
</feature>
<evidence type="ECO:0000313" key="7">
    <source>
        <dbReference type="EMBL" id="BAL55268.1"/>
    </source>
</evidence>
<dbReference type="AlphaFoldDB" id="H5SGI2"/>
<gene>
    <name evidence="7" type="ORF">HGMM_F25B04C11</name>
</gene>
<dbReference type="InterPro" id="IPR018649">
    <property type="entry name" value="SHOCT"/>
</dbReference>
<evidence type="ECO:0000256" key="2">
    <source>
        <dbReference type="ARBA" id="ARBA00022692"/>
    </source>
</evidence>
<dbReference type="Pfam" id="PF09851">
    <property type="entry name" value="SHOCT"/>
    <property type="match status" value="1"/>
</dbReference>
<dbReference type="Pfam" id="PF05128">
    <property type="entry name" value="DUF697"/>
    <property type="match status" value="1"/>
</dbReference>
<feature type="transmembrane region" description="Helical" evidence="5">
    <location>
        <begin position="84"/>
        <end position="105"/>
    </location>
</feature>
<organism evidence="7">
    <name type="scientific">uncultured Bacteroidota bacterium</name>
    <dbReference type="NCBI Taxonomy" id="152509"/>
    <lineage>
        <taxon>Bacteria</taxon>
        <taxon>Pseudomonadati</taxon>
        <taxon>Bacteroidota</taxon>
        <taxon>environmental samples</taxon>
    </lineage>
</organism>
<sequence length="182" mass="19050">MGTRALQAEKLIREHMVVAMGAGLVPLPFADFATATLVQLSLVRKLAELYGVSFSGGVARGLITALVGGVAVRGGASLTKFIPGVGWMLGGLAASVLAAASTYAVGKVFQAHFAQGGTLSDFSPAAARKAYEAAFREGKGLAQQASAADPYDRLRKLHDLYKAGVLSEEEYQHQKAKLLSEL</sequence>
<evidence type="ECO:0000259" key="6">
    <source>
        <dbReference type="Pfam" id="PF09851"/>
    </source>
</evidence>
<dbReference type="InterPro" id="IPR021147">
    <property type="entry name" value="DUF697"/>
</dbReference>
<evidence type="ECO:0000256" key="1">
    <source>
        <dbReference type="ARBA" id="ARBA00004141"/>
    </source>
</evidence>
<keyword evidence="2 5" id="KW-0812">Transmembrane</keyword>
<accession>H5SGI2</accession>
<keyword evidence="4 5" id="KW-0472">Membrane</keyword>
<evidence type="ECO:0000256" key="3">
    <source>
        <dbReference type="ARBA" id="ARBA00022989"/>
    </source>
</evidence>
<dbReference type="EMBL" id="AP011714">
    <property type="protein sequence ID" value="BAL55268.1"/>
    <property type="molecule type" value="Genomic_DNA"/>
</dbReference>
<reference evidence="7" key="1">
    <citation type="journal article" date="2005" name="Environ. Microbiol.">
        <title>Genetic and functional properties of uncultivated thermophilic crenarchaeotes from a subsurface gold mine as revealed by analysis of genome fragments.</title>
        <authorList>
            <person name="Nunoura T."/>
            <person name="Hirayama H."/>
            <person name="Takami H."/>
            <person name="Oida H."/>
            <person name="Nishi S."/>
            <person name="Shimamura S."/>
            <person name="Suzuki Y."/>
            <person name="Inagaki F."/>
            <person name="Takai K."/>
            <person name="Nealson K.H."/>
            <person name="Horikoshi K."/>
        </authorList>
    </citation>
    <scope>NUCLEOTIDE SEQUENCE</scope>
</reference>
<comment type="subcellular location">
    <subcellularLocation>
        <location evidence="1">Membrane</location>
        <topology evidence="1">Multi-pass membrane protein</topology>
    </subcellularLocation>
</comment>
<protein>
    <submittedName>
        <fullName evidence="7">Hypothetical conserved protein</fullName>
    </submittedName>
</protein>
<proteinExistence type="predicted"/>
<evidence type="ECO:0000256" key="5">
    <source>
        <dbReference type="SAM" id="Phobius"/>
    </source>
</evidence>
<reference evidence="7" key="2">
    <citation type="journal article" date="2012" name="PLoS ONE">
        <title>A Deeply Branching Thermophilic Bacterium with an Ancient Acetyl-CoA Pathway Dominates a Subsurface Ecosystem.</title>
        <authorList>
            <person name="Takami H."/>
            <person name="Noguchi H."/>
            <person name="Takaki Y."/>
            <person name="Uchiyama I."/>
            <person name="Toyoda A."/>
            <person name="Nishi S."/>
            <person name="Chee G.-J."/>
            <person name="Arai W."/>
            <person name="Nunoura T."/>
            <person name="Itoh T."/>
            <person name="Hattori M."/>
            <person name="Takai K."/>
        </authorList>
    </citation>
    <scope>NUCLEOTIDE SEQUENCE</scope>
</reference>
<name>H5SGI2_9BACT</name>
<dbReference type="GO" id="GO:0016020">
    <property type="term" value="C:membrane"/>
    <property type="evidence" value="ECO:0007669"/>
    <property type="project" value="UniProtKB-SubCell"/>
</dbReference>
<feature type="domain" description="SHOCT" evidence="6">
    <location>
        <begin position="152"/>
        <end position="179"/>
    </location>
</feature>